<dbReference type="AlphaFoldDB" id="W9PBJ5"/>
<dbReference type="Gene3D" id="1.25.40.20">
    <property type="entry name" value="Ankyrin repeat-containing domain"/>
    <property type="match status" value="1"/>
</dbReference>
<dbReference type="EMBL" id="JH650974">
    <property type="protein sequence ID" value="EXA39597.1"/>
    <property type="molecule type" value="Genomic_DNA"/>
</dbReference>
<dbReference type="OrthoDB" id="20872at2759"/>
<dbReference type="Proteomes" id="UP000030751">
    <property type="component" value="Unassembled WGS sequence"/>
</dbReference>
<sequence length="229" mass="24521">MEPLPSISPRRTVSTQASLSQGFYGTALTRAPDVAMGVVCCTILPSSWGLLMLPNSFATWDLTPNARDEHGQTPLLHATVAGLVKMVRLLCESGVGVNTPIFDDDKTAFFCAVRLKTVDAVQVLLHYGADLRHRGHSGRTVLHYHEAAYKAMSNGSADAARINKLLIACGANDNAKRGCCRQGHGMSVLDAGGITRAQGEFALFLMANGALRFRCNGESMLSLVSCVLE</sequence>
<dbReference type="PANTHER" id="PTHR24198">
    <property type="entry name" value="ANKYRIN REPEAT AND PROTEIN KINASE DOMAIN-CONTAINING PROTEIN"/>
    <property type="match status" value="1"/>
</dbReference>
<evidence type="ECO:0000256" key="2">
    <source>
        <dbReference type="ARBA" id="ARBA00023043"/>
    </source>
</evidence>
<dbReference type="PANTHER" id="PTHR24198:SF165">
    <property type="entry name" value="ANKYRIN REPEAT-CONTAINING PROTEIN-RELATED"/>
    <property type="match status" value="1"/>
</dbReference>
<organism evidence="4">
    <name type="scientific">Fusarium oxysporum f. sp. pisi HDV247</name>
    <dbReference type="NCBI Taxonomy" id="1080344"/>
    <lineage>
        <taxon>Eukaryota</taxon>
        <taxon>Fungi</taxon>
        <taxon>Dikarya</taxon>
        <taxon>Ascomycota</taxon>
        <taxon>Pezizomycotina</taxon>
        <taxon>Sordariomycetes</taxon>
        <taxon>Hypocreomycetidae</taxon>
        <taxon>Hypocreales</taxon>
        <taxon>Nectriaceae</taxon>
        <taxon>Fusarium</taxon>
        <taxon>Fusarium oxysporum species complex</taxon>
    </lineage>
</organism>
<dbReference type="InterPro" id="IPR036770">
    <property type="entry name" value="Ankyrin_rpt-contain_sf"/>
</dbReference>
<gene>
    <name evidence="4" type="ORF">FOVG_11095</name>
</gene>
<dbReference type="SMART" id="SM00248">
    <property type="entry name" value="ANK"/>
    <property type="match status" value="2"/>
</dbReference>
<protein>
    <submittedName>
        <fullName evidence="4">Uncharacterized protein</fullName>
    </submittedName>
</protein>
<dbReference type="HOGENOM" id="CLU_1209868_0_0_1"/>
<dbReference type="Pfam" id="PF12796">
    <property type="entry name" value="Ank_2"/>
    <property type="match status" value="1"/>
</dbReference>
<evidence type="ECO:0000313" key="4">
    <source>
        <dbReference type="EMBL" id="EXA39597.1"/>
    </source>
</evidence>
<keyword evidence="2 3" id="KW-0040">ANK repeat</keyword>
<dbReference type="InterPro" id="IPR002110">
    <property type="entry name" value="Ankyrin_rpt"/>
</dbReference>
<name>W9PBJ5_FUSOX</name>
<dbReference type="SUPFAM" id="SSF48403">
    <property type="entry name" value="Ankyrin repeat"/>
    <property type="match status" value="1"/>
</dbReference>
<evidence type="ECO:0000256" key="3">
    <source>
        <dbReference type="PROSITE-ProRule" id="PRU00023"/>
    </source>
</evidence>
<reference evidence="4" key="1">
    <citation type="submission" date="2011-10" db="EMBL/GenBank/DDBJ databases">
        <title>The Genome Sequence of Fusarium oxysporum HDV247.</title>
        <authorList>
            <consortium name="The Broad Institute Genome Sequencing Platform"/>
            <person name="Ma L.-J."/>
            <person name="Gale L.R."/>
            <person name="Schwartz D.C."/>
            <person name="Zhou S."/>
            <person name="Corby-Kistler H."/>
            <person name="Young S.K."/>
            <person name="Zeng Q."/>
            <person name="Gargeya S."/>
            <person name="Fitzgerald M."/>
            <person name="Haas B."/>
            <person name="Abouelleil A."/>
            <person name="Alvarado L."/>
            <person name="Arachchi H.M."/>
            <person name="Berlin A."/>
            <person name="Brown A."/>
            <person name="Chapman S.B."/>
            <person name="Chen Z."/>
            <person name="Dunbar C."/>
            <person name="Freedman E."/>
            <person name="Gearin G."/>
            <person name="Goldberg J."/>
            <person name="Griggs A."/>
            <person name="Gujja S."/>
            <person name="Heiman D."/>
            <person name="Howarth C."/>
            <person name="Larson L."/>
            <person name="Lui A."/>
            <person name="MacDonald P.J.P."/>
            <person name="Montmayeur A."/>
            <person name="Murphy C."/>
            <person name="Neiman D."/>
            <person name="Pearson M."/>
            <person name="Priest M."/>
            <person name="Roberts A."/>
            <person name="Saif S."/>
            <person name="Shea T."/>
            <person name="Shenoy N."/>
            <person name="Sisk P."/>
            <person name="Stolte C."/>
            <person name="Sykes S."/>
            <person name="Wortman J."/>
            <person name="Nusbaum C."/>
            <person name="Birren B."/>
        </authorList>
    </citation>
    <scope>NUCLEOTIDE SEQUENCE [LARGE SCALE GENOMIC DNA]</scope>
    <source>
        <strain evidence="4">HDV247</strain>
    </source>
</reference>
<proteinExistence type="predicted"/>
<evidence type="ECO:0000256" key="1">
    <source>
        <dbReference type="ARBA" id="ARBA00022737"/>
    </source>
</evidence>
<accession>W9PBJ5</accession>
<dbReference type="PROSITE" id="PS50088">
    <property type="entry name" value="ANK_REPEAT"/>
    <property type="match status" value="1"/>
</dbReference>
<feature type="repeat" description="ANK" evidence="3">
    <location>
        <begin position="70"/>
        <end position="98"/>
    </location>
</feature>
<keyword evidence="1" id="KW-0677">Repeat</keyword>
<dbReference type="PROSITE" id="PS50297">
    <property type="entry name" value="ANK_REP_REGION"/>
    <property type="match status" value="1"/>
</dbReference>
<reference evidence="4" key="2">
    <citation type="submission" date="2012-05" db="EMBL/GenBank/DDBJ databases">
        <title>Annotation of the Genome Sequence of Fusarium oxysporum HDV247.</title>
        <authorList>
            <consortium name="The Broad Institute Genomics Platform"/>
            <person name="Ma L.-J."/>
            <person name="Corby-Kistler H."/>
            <person name="Broz K."/>
            <person name="Gale L.R."/>
            <person name="Jonkers W."/>
            <person name="O'Donnell K."/>
            <person name="Ploetz R."/>
            <person name="Steinberg C."/>
            <person name="Schwartz D.C."/>
            <person name="VanEtten H."/>
            <person name="Zhou S."/>
            <person name="Young S.K."/>
            <person name="Zeng Q."/>
            <person name="Gargeya S."/>
            <person name="Fitzgerald M."/>
            <person name="Abouelleil A."/>
            <person name="Alvarado L."/>
            <person name="Chapman S.B."/>
            <person name="Gainer-Dewar J."/>
            <person name="Goldberg J."/>
            <person name="Griggs A."/>
            <person name="Gujja S."/>
            <person name="Hansen M."/>
            <person name="Howarth C."/>
            <person name="Imamovic A."/>
            <person name="Ireland A."/>
            <person name="Larimer J."/>
            <person name="McCowan C."/>
            <person name="Murphy C."/>
            <person name="Pearson M."/>
            <person name="Poon T.W."/>
            <person name="Priest M."/>
            <person name="Roberts A."/>
            <person name="Saif S."/>
            <person name="Shea T."/>
            <person name="Sykes S."/>
            <person name="Wortman J."/>
            <person name="Nusbaum C."/>
            <person name="Birren B."/>
        </authorList>
    </citation>
    <scope>NUCLEOTIDE SEQUENCE</scope>
    <source>
        <strain evidence="4">HDV247</strain>
    </source>
</reference>